<dbReference type="GO" id="GO:0005634">
    <property type="term" value="C:nucleus"/>
    <property type="evidence" value="ECO:0007669"/>
    <property type="project" value="UniProtKB-SubCell"/>
</dbReference>
<gene>
    <name evidence="10" type="ORF">PACLA_8A009645</name>
</gene>
<dbReference type="GO" id="GO:0004402">
    <property type="term" value="F:histone acetyltransferase activity"/>
    <property type="evidence" value="ECO:0007669"/>
    <property type="project" value="InterPro"/>
</dbReference>
<sequence length="143" mass="16229">MAKQQVDGPPNKKQKVGSSSTSTDNEVDKIPEGARGPKEWHQQVTADLRNHLVQKLVTAIFPTAVNDPRALKDRRMTNLVAYARKVEGDMYDTASSREEYYHLLAEKTYNIQKELEKRRRRRSMAVVRYVNNPGVPHPASQGA</sequence>
<evidence type="ECO:0000256" key="4">
    <source>
        <dbReference type="ARBA" id="ARBA00022853"/>
    </source>
</evidence>
<evidence type="ECO:0000256" key="1">
    <source>
        <dbReference type="ARBA" id="ARBA00004123"/>
    </source>
</evidence>
<keyword evidence="5" id="KW-0805">Transcription regulation</keyword>
<keyword evidence="3" id="KW-0808">Transferase</keyword>
<dbReference type="InterPro" id="IPR036529">
    <property type="entry name" value="KIX_dom_sf"/>
</dbReference>
<evidence type="ECO:0000256" key="2">
    <source>
        <dbReference type="ARBA" id="ARBA00013184"/>
    </source>
</evidence>
<keyword evidence="6" id="KW-0804">Transcription</keyword>
<comment type="catalytic activity">
    <reaction evidence="8">
        <text>L-lysyl-[protein] + acetyl-CoA = N(6)-acetyl-L-lysyl-[protein] + CoA + H(+)</text>
        <dbReference type="Rhea" id="RHEA:45948"/>
        <dbReference type="Rhea" id="RHEA-COMP:9752"/>
        <dbReference type="Rhea" id="RHEA-COMP:10731"/>
        <dbReference type="ChEBI" id="CHEBI:15378"/>
        <dbReference type="ChEBI" id="CHEBI:29969"/>
        <dbReference type="ChEBI" id="CHEBI:57287"/>
        <dbReference type="ChEBI" id="CHEBI:57288"/>
        <dbReference type="ChEBI" id="CHEBI:61930"/>
        <dbReference type="EC" id="2.3.1.48"/>
    </reaction>
</comment>
<evidence type="ECO:0000256" key="5">
    <source>
        <dbReference type="ARBA" id="ARBA00023015"/>
    </source>
</evidence>
<dbReference type="PANTHER" id="PTHR13808:SF1">
    <property type="entry name" value="HISTONE ACETYLTRANSFERASE"/>
    <property type="match status" value="1"/>
</dbReference>
<feature type="region of interest" description="Disordered" evidence="9">
    <location>
        <begin position="1"/>
        <end position="40"/>
    </location>
</feature>
<dbReference type="GO" id="GO:0000123">
    <property type="term" value="C:histone acetyltransferase complex"/>
    <property type="evidence" value="ECO:0007669"/>
    <property type="project" value="TreeGrafter"/>
</dbReference>
<protein>
    <recommendedName>
        <fullName evidence="2">histone acetyltransferase</fullName>
        <ecNumber evidence="2">2.3.1.48</ecNumber>
    </recommendedName>
</protein>
<dbReference type="GO" id="GO:0031490">
    <property type="term" value="F:chromatin DNA binding"/>
    <property type="evidence" value="ECO:0007669"/>
    <property type="project" value="TreeGrafter"/>
</dbReference>
<dbReference type="Pfam" id="PF02172">
    <property type="entry name" value="KIX"/>
    <property type="match status" value="1"/>
</dbReference>
<evidence type="ECO:0000256" key="7">
    <source>
        <dbReference type="ARBA" id="ARBA00023242"/>
    </source>
</evidence>
<dbReference type="EMBL" id="CACRXK020002791">
    <property type="protein sequence ID" value="CAB3996071.1"/>
    <property type="molecule type" value="Genomic_DNA"/>
</dbReference>
<organism evidence="10 11">
    <name type="scientific">Paramuricea clavata</name>
    <name type="common">Red gorgonian</name>
    <name type="synonym">Violescent sea-whip</name>
    <dbReference type="NCBI Taxonomy" id="317549"/>
    <lineage>
        <taxon>Eukaryota</taxon>
        <taxon>Metazoa</taxon>
        <taxon>Cnidaria</taxon>
        <taxon>Anthozoa</taxon>
        <taxon>Octocorallia</taxon>
        <taxon>Malacalcyonacea</taxon>
        <taxon>Plexauridae</taxon>
        <taxon>Paramuricea</taxon>
    </lineage>
</organism>
<evidence type="ECO:0000256" key="9">
    <source>
        <dbReference type="SAM" id="MobiDB-lite"/>
    </source>
</evidence>
<evidence type="ECO:0000256" key="3">
    <source>
        <dbReference type="ARBA" id="ARBA00022679"/>
    </source>
</evidence>
<accession>A0A6S7HLQ6</accession>
<evidence type="ECO:0000313" key="11">
    <source>
        <dbReference type="Proteomes" id="UP001152795"/>
    </source>
</evidence>
<evidence type="ECO:0000313" key="10">
    <source>
        <dbReference type="EMBL" id="CAB3996071.1"/>
    </source>
</evidence>
<reference evidence="10" key="1">
    <citation type="submission" date="2020-04" db="EMBL/GenBank/DDBJ databases">
        <authorList>
            <person name="Alioto T."/>
            <person name="Alioto T."/>
            <person name="Gomez Garrido J."/>
        </authorList>
    </citation>
    <scope>NUCLEOTIDE SEQUENCE</scope>
    <source>
        <strain evidence="10">A484AB</strain>
    </source>
</reference>
<dbReference type="GO" id="GO:0045944">
    <property type="term" value="P:positive regulation of transcription by RNA polymerase II"/>
    <property type="evidence" value="ECO:0007669"/>
    <property type="project" value="TreeGrafter"/>
</dbReference>
<evidence type="ECO:0000256" key="6">
    <source>
        <dbReference type="ARBA" id="ARBA00023163"/>
    </source>
</evidence>
<comment type="subcellular location">
    <subcellularLocation>
        <location evidence="1">Nucleus</location>
    </subcellularLocation>
</comment>
<keyword evidence="4" id="KW-0156">Chromatin regulator</keyword>
<dbReference type="InterPro" id="IPR013178">
    <property type="entry name" value="Histone_AcTrfase_Rtt109/CBP"/>
</dbReference>
<dbReference type="InterPro" id="IPR003101">
    <property type="entry name" value="KIX_dom"/>
</dbReference>
<dbReference type="Gene3D" id="1.10.246.20">
    <property type="entry name" value="Coactivator CBP, KIX domain"/>
    <property type="match status" value="1"/>
</dbReference>
<dbReference type="GO" id="GO:0003713">
    <property type="term" value="F:transcription coactivator activity"/>
    <property type="evidence" value="ECO:0007669"/>
    <property type="project" value="TreeGrafter"/>
</dbReference>
<feature type="compositionally biased region" description="Basic and acidic residues" evidence="9">
    <location>
        <begin position="26"/>
        <end position="40"/>
    </location>
</feature>
<keyword evidence="7" id="KW-0539">Nucleus</keyword>
<name>A0A6S7HLQ6_PARCT</name>
<dbReference type="AlphaFoldDB" id="A0A6S7HLQ6"/>
<dbReference type="SUPFAM" id="SSF47040">
    <property type="entry name" value="Kix domain of CBP (creb binding protein)"/>
    <property type="match status" value="1"/>
</dbReference>
<keyword evidence="11" id="KW-1185">Reference proteome</keyword>
<dbReference type="OrthoDB" id="899at2759"/>
<dbReference type="PROSITE" id="PS50952">
    <property type="entry name" value="KIX"/>
    <property type="match status" value="1"/>
</dbReference>
<dbReference type="GO" id="GO:0005667">
    <property type="term" value="C:transcription regulator complex"/>
    <property type="evidence" value="ECO:0007669"/>
    <property type="project" value="TreeGrafter"/>
</dbReference>
<dbReference type="Proteomes" id="UP001152795">
    <property type="component" value="Unassembled WGS sequence"/>
</dbReference>
<proteinExistence type="predicted"/>
<dbReference type="PANTHER" id="PTHR13808">
    <property type="entry name" value="CBP/P300-RELATED"/>
    <property type="match status" value="1"/>
</dbReference>
<evidence type="ECO:0000256" key="8">
    <source>
        <dbReference type="ARBA" id="ARBA00048017"/>
    </source>
</evidence>
<dbReference type="EC" id="2.3.1.48" evidence="2"/>
<comment type="caution">
    <text evidence="10">The sequence shown here is derived from an EMBL/GenBank/DDBJ whole genome shotgun (WGS) entry which is preliminary data.</text>
</comment>